<evidence type="ECO:0000256" key="1">
    <source>
        <dbReference type="ARBA" id="ARBA00004141"/>
    </source>
</evidence>
<feature type="transmembrane region" description="Helical" evidence="6">
    <location>
        <begin position="64"/>
        <end position="88"/>
    </location>
</feature>
<feature type="transmembrane region" description="Helical" evidence="6">
    <location>
        <begin position="237"/>
        <end position="257"/>
    </location>
</feature>
<name>A0A0P6HTV0_9CRUS</name>
<keyword evidence="3 6" id="KW-0812">Transmembrane</keyword>
<feature type="transmembrane region" description="Helical" evidence="6">
    <location>
        <begin position="20"/>
        <end position="43"/>
    </location>
</feature>
<reference evidence="7" key="1">
    <citation type="submission" date="2015-10" db="EMBL/GenBank/DDBJ databases">
        <title>EvidentialGene: Evidence-directed Construction of Complete mRNA Transcriptomes without Genomes.</title>
        <authorList>
            <person name="Gilbert D.G."/>
        </authorList>
    </citation>
    <scope>NUCLEOTIDE SEQUENCE</scope>
</reference>
<proteinExistence type="inferred from homology"/>
<dbReference type="AlphaFoldDB" id="A0A0P6HTV0"/>
<dbReference type="EMBL" id="GDIQ01015511">
    <property type="protein sequence ID" value="JAN79226.1"/>
    <property type="molecule type" value="Transcribed_RNA"/>
</dbReference>
<comment type="subcellular location">
    <subcellularLocation>
        <location evidence="1 6">Membrane</location>
        <topology evidence="1 6">Multi-pass membrane protein</topology>
    </subcellularLocation>
</comment>
<evidence type="ECO:0000256" key="3">
    <source>
        <dbReference type="ARBA" id="ARBA00022692"/>
    </source>
</evidence>
<protein>
    <recommendedName>
        <fullName evidence="6">Tetraspanin</fullName>
    </recommendedName>
</protein>
<sequence>MAGVGSGWPKSERALLCMKYFLFVFNVLSFLTAVVILTLGLWIRYDWDFKHYILELRLYQFWTGVYILIAAASIVMAISFLGCCGTIMENPTVLGLYGVLLIVCFLLEIAGVAYLLNNGTLWSNVTWWLRDRFYELIYVSDTNAREARILRIIQEEVIYHQTGFCFLFFSFFLFCLFTFLSIFFSSEIGCCGSYSSLDYINVNKPVPNECRDKATGNEYLDGCYIRMSRYLEERSGWIAGVSLFLAALQVFGITASLTMRHTLRKLESEGKVYNPVKKSKA</sequence>
<feature type="transmembrane region" description="Helical" evidence="6">
    <location>
        <begin position="94"/>
        <end position="116"/>
    </location>
</feature>
<dbReference type="InterPro" id="IPR018499">
    <property type="entry name" value="Tetraspanin/Peripherin"/>
</dbReference>
<dbReference type="Pfam" id="PF00335">
    <property type="entry name" value="Tetraspanin"/>
    <property type="match status" value="1"/>
</dbReference>
<dbReference type="PRINTS" id="PR00259">
    <property type="entry name" value="TMFOUR"/>
</dbReference>
<evidence type="ECO:0000256" key="5">
    <source>
        <dbReference type="ARBA" id="ARBA00023136"/>
    </source>
</evidence>
<dbReference type="OrthoDB" id="10051670at2759"/>
<evidence type="ECO:0000256" key="6">
    <source>
        <dbReference type="RuleBase" id="RU361218"/>
    </source>
</evidence>
<evidence type="ECO:0000313" key="7">
    <source>
        <dbReference type="EMBL" id="JAN79226.1"/>
    </source>
</evidence>
<keyword evidence="4 6" id="KW-1133">Transmembrane helix</keyword>
<keyword evidence="5 6" id="KW-0472">Membrane</keyword>
<dbReference type="GO" id="GO:0005886">
    <property type="term" value="C:plasma membrane"/>
    <property type="evidence" value="ECO:0007669"/>
    <property type="project" value="TreeGrafter"/>
</dbReference>
<evidence type="ECO:0000256" key="2">
    <source>
        <dbReference type="ARBA" id="ARBA00006840"/>
    </source>
</evidence>
<accession>A0A0P6HTV0</accession>
<dbReference type="PANTHER" id="PTHR19282:SF534">
    <property type="entry name" value="TETRASPANIN FAMILY-RELATED"/>
    <property type="match status" value="1"/>
</dbReference>
<dbReference type="SUPFAM" id="SSF48652">
    <property type="entry name" value="Tetraspanin"/>
    <property type="match status" value="1"/>
</dbReference>
<dbReference type="PANTHER" id="PTHR19282">
    <property type="entry name" value="TETRASPANIN"/>
    <property type="match status" value="1"/>
</dbReference>
<evidence type="ECO:0000256" key="4">
    <source>
        <dbReference type="ARBA" id="ARBA00022989"/>
    </source>
</evidence>
<organism evidence="7">
    <name type="scientific">Daphnia magna</name>
    <dbReference type="NCBI Taxonomy" id="35525"/>
    <lineage>
        <taxon>Eukaryota</taxon>
        <taxon>Metazoa</taxon>
        <taxon>Ecdysozoa</taxon>
        <taxon>Arthropoda</taxon>
        <taxon>Crustacea</taxon>
        <taxon>Branchiopoda</taxon>
        <taxon>Diplostraca</taxon>
        <taxon>Cladocera</taxon>
        <taxon>Anomopoda</taxon>
        <taxon>Daphniidae</taxon>
        <taxon>Daphnia</taxon>
    </lineage>
</organism>
<feature type="transmembrane region" description="Helical" evidence="6">
    <location>
        <begin position="164"/>
        <end position="184"/>
    </location>
</feature>
<comment type="similarity">
    <text evidence="2 6">Belongs to the tetraspanin (TM4SF) family.</text>
</comment>
<dbReference type="InterPro" id="IPR008952">
    <property type="entry name" value="Tetraspanin_EC2_sf"/>
</dbReference>
<dbReference type="PIRSF" id="PIRSF002419">
    <property type="entry name" value="Tetraspanin"/>
    <property type="match status" value="1"/>
</dbReference>
<dbReference type="InterPro" id="IPR000301">
    <property type="entry name" value="Tetraspanin_animals"/>
</dbReference>
<comment type="caution">
    <text evidence="6">Lacks conserved residue(s) required for the propagation of feature annotation.</text>
</comment>